<gene>
    <name evidence="1" type="ORF">WP8W18C01_36910</name>
</gene>
<name>A0A6S5TLJ4_PSEPU</name>
<evidence type="ECO:0000313" key="2">
    <source>
        <dbReference type="Proteomes" id="UP000515680"/>
    </source>
</evidence>
<protein>
    <submittedName>
        <fullName evidence="1">Uncharacterized protein</fullName>
    </submittedName>
</protein>
<dbReference type="AlphaFoldDB" id="A0A6S5TLJ4"/>
<organism evidence="1 2">
    <name type="scientific">Pseudomonas putida</name>
    <name type="common">Arthrobacter siderocapsulatus</name>
    <dbReference type="NCBI Taxonomy" id="303"/>
    <lineage>
        <taxon>Bacteria</taxon>
        <taxon>Pseudomonadati</taxon>
        <taxon>Pseudomonadota</taxon>
        <taxon>Gammaproteobacteria</taxon>
        <taxon>Pseudomonadales</taxon>
        <taxon>Pseudomonadaceae</taxon>
        <taxon>Pseudomonas</taxon>
    </lineage>
</organism>
<accession>A0A6S5TLJ4</accession>
<reference evidence="1 2" key="1">
    <citation type="submission" date="2019-12" db="EMBL/GenBank/DDBJ databases">
        <title>complete genome sequences of Pseudomonas putida str. WP8-W18-CRE-01 isolated from wastewater treatment plant effluent.</title>
        <authorList>
            <person name="Sekizuka T."/>
            <person name="Itokawa K."/>
            <person name="Yatsu K."/>
            <person name="Inamine Y."/>
            <person name="Kuroda M."/>
        </authorList>
    </citation>
    <scope>NUCLEOTIDE SEQUENCE [LARGE SCALE GENOMIC DNA]</scope>
    <source>
        <strain evidence="1 2">WP8-W18-CRE-01</strain>
    </source>
</reference>
<evidence type="ECO:0000313" key="1">
    <source>
        <dbReference type="EMBL" id="BBT41350.1"/>
    </source>
</evidence>
<sequence length="189" mass="21294">MLFSIIWAGLSVVAGANSQSRQPYTLRTCLMTKNLHRDDFKLFANFFTDGIFAAVASASQFMLGQFVDNFDTRQIGRQRFAFATAPGRCNDFFVAGLIQGFGEAFRFVEERQLWRRRIACPLGLAPGRTLAQQRNFLFEMKNLALVGRGLVDPLLKQLLEQNRIVREVFGHGNHAADLPNQATYQGVKT</sequence>
<dbReference type="Proteomes" id="UP000515680">
    <property type="component" value="Chromosome"/>
</dbReference>
<proteinExistence type="predicted"/>
<dbReference type="EMBL" id="AP022227">
    <property type="protein sequence ID" value="BBT41350.1"/>
    <property type="molecule type" value="Genomic_DNA"/>
</dbReference>